<dbReference type="PRINTS" id="PR00080">
    <property type="entry name" value="SDRFAMILY"/>
</dbReference>
<dbReference type="InterPro" id="IPR036291">
    <property type="entry name" value="NAD(P)-bd_dom_sf"/>
</dbReference>
<name>A0A1H0T985_9HYPH</name>
<dbReference type="EMBL" id="FNJC01000004">
    <property type="protein sequence ID" value="SDP50158.1"/>
    <property type="molecule type" value="Genomic_DNA"/>
</dbReference>
<keyword evidence="4" id="KW-1185">Reference proteome</keyword>
<keyword evidence="2" id="KW-0560">Oxidoreductase</keyword>
<evidence type="ECO:0000313" key="3">
    <source>
        <dbReference type="EMBL" id="SDP50158.1"/>
    </source>
</evidence>
<dbReference type="PANTHER" id="PTHR43477">
    <property type="entry name" value="DIHYDROANTICAPSIN 7-DEHYDROGENASE"/>
    <property type="match status" value="1"/>
</dbReference>
<dbReference type="InterPro" id="IPR051122">
    <property type="entry name" value="SDR_DHRS6-like"/>
</dbReference>
<dbReference type="Gene3D" id="3.40.50.720">
    <property type="entry name" value="NAD(P)-binding Rossmann-like Domain"/>
    <property type="match status" value="1"/>
</dbReference>
<dbReference type="RefSeq" id="WP_090230140.1">
    <property type="nucleotide sequence ID" value="NZ_FNJC01000004.1"/>
</dbReference>
<comment type="caution">
    <text evidence="3">The sequence shown here is derived from an EMBL/GenBank/DDBJ whole genome shotgun (WGS) entry which is preliminary data.</text>
</comment>
<dbReference type="PANTHER" id="PTHR43477:SF1">
    <property type="entry name" value="DIHYDROANTICAPSIN 7-DEHYDROGENASE"/>
    <property type="match status" value="1"/>
</dbReference>
<dbReference type="Pfam" id="PF13561">
    <property type="entry name" value="adh_short_C2"/>
    <property type="match status" value="1"/>
</dbReference>
<reference evidence="3 4" key="1">
    <citation type="submission" date="2016-10" db="EMBL/GenBank/DDBJ databases">
        <authorList>
            <person name="Varghese N."/>
            <person name="Submissions S."/>
        </authorList>
    </citation>
    <scope>NUCLEOTIDE SEQUENCE [LARGE SCALE GENOMIC DNA]</scope>
    <source>
        <strain evidence="3 4">CGMCC 1.6497</strain>
    </source>
</reference>
<dbReference type="PROSITE" id="PS00061">
    <property type="entry name" value="ADH_SHORT"/>
    <property type="match status" value="1"/>
</dbReference>
<proteinExistence type="inferred from homology"/>
<evidence type="ECO:0000256" key="1">
    <source>
        <dbReference type="ARBA" id="ARBA00006484"/>
    </source>
</evidence>
<dbReference type="PRINTS" id="PR00081">
    <property type="entry name" value="GDHRDH"/>
</dbReference>
<accession>A0A1H0T985</accession>
<comment type="similarity">
    <text evidence="1">Belongs to the short-chain dehydrogenases/reductases (SDR) family.</text>
</comment>
<dbReference type="Proteomes" id="UP000198795">
    <property type="component" value="Unassembled WGS sequence"/>
</dbReference>
<dbReference type="NCBIfam" id="NF005559">
    <property type="entry name" value="PRK07231.1"/>
    <property type="match status" value="1"/>
</dbReference>
<evidence type="ECO:0000313" key="4">
    <source>
        <dbReference type="Proteomes" id="UP000198795"/>
    </source>
</evidence>
<dbReference type="InterPro" id="IPR002347">
    <property type="entry name" value="SDR_fam"/>
</dbReference>
<dbReference type="InterPro" id="IPR020904">
    <property type="entry name" value="Sc_DH/Rdtase_CS"/>
</dbReference>
<evidence type="ECO:0000256" key="2">
    <source>
        <dbReference type="ARBA" id="ARBA00023002"/>
    </source>
</evidence>
<dbReference type="SUPFAM" id="SSF51735">
    <property type="entry name" value="NAD(P)-binding Rossmann-fold domains"/>
    <property type="match status" value="1"/>
</dbReference>
<protein>
    <submittedName>
        <fullName evidence="3">NAD(P)-dependent dehydrogenase, short-chain alcohol dehydrogenase family</fullName>
    </submittedName>
</protein>
<sequence length="251" mass="26423">MRRLDGKIIVVTGAASGIGRGIAHVFAAEGGHVHVTDVDGDGAERVAGEITSNWGQATPFTVDVSRGQDVQALFRAVESAHGRADVIVNNAGLNVRADFRHLADAEWERIREVNLDGVVRIARDGFGLLKAAGSGSLINIASIMGHRGMRQLAAYSASKGAVAALTRALAVEYAPFGIRVNALAPGFIETALTERVLRNPMVNRALLDRTPMRRFGTSEEVAKAALFFASDDSAFVTGAELAVDGGMSASL</sequence>
<organism evidence="3 4">
    <name type="scientific">Filomicrobium insigne</name>
    <dbReference type="NCBI Taxonomy" id="418854"/>
    <lineage>
        <taxon>Bacteria</taxon>
        <taxon>Pseudomonadati</taxon>
        <taxon>Pseudomonadota</taxon>
        <taxon>Alphaproteobacteria</taxon>
        <taxon>Hyphomicrobiales</taxon>
        <taxon>Hyphomicrobiaceae</taxon>
        <taxon>Filomicrobium</taxon>
    </lineage>
</organism>
<gene>
    <name evidence="3" type="ORF">SAMN04488061_3202</name>
</gene>